<dbReference type="EC" id="2.7.13.3" evidence="2"/>
<keyword evidence="7" id="KW-0812">Transmembrane</keyword>
<dbReference type="InterPro" id="IPR013587">
    <property type="entry name" value="Nitrate/nitrite_sensing"/>
</dbReference>
<feature type="compositionally biased region" description="Polar residues" evidence="6">
    <location>
        <begin position="675"/>
        <end position="687"/>
    </location>
</feature>
<evidence type="ECO:0000313" key="10">
    <source>
        <dbReference type="Proteomes" id="UP001251217"/>
    </source>
</evidence>
<dbReference type="InterPro" id="IPR036890">
    <property type="entry name" value="HATPase_C_sf"/>
</dbReference>
<accession>A0ABU1XBF8</accession>
<comment type="catalytic activity">
    <reaction evidence="1">
        <text>ATP + protein L-histidine = ADP + protein N-phospho-L-histidine.</text>
        <dbReference type="EC" id="2.7.13.3"/>
    </reaction>
</comment>
<keyword evidence="3" id="KW-0597">Phosphoprotein</keyword>
<dbReference type="Pfam" id="PF08376">
    <property type="entry name" value="NIT"/>
    <property type="match status" value="1"/>
</dbReference>
<evidence type="ECO:0000256" key="1">
    <source>
        <dbReference type="ARBA" id="ARBA00000085"/>
    </source>
</evidence>
<organism evidence="9 10">
    <name type="scientific">Nocardia kruczakiae</name>
    <dbReference type="NCBI Taxonomy" id="261477"/>
    <lineage>
        <taxon>Bacteria</taxon>
        <taxon>Bacillati</taxon>
        <taxon>Actinomycetota</taxon>
        <taxon>Actinomycetes</taxon>
        <taxon>Mycobacteriales</taxon>
        <taxon>Nocardiaceae</taxon>
        <taxon>Nocardia</taxon>
    </lineage>
</organism>
<comment type="caution">
    <text evidence="9">The sequence shown here is derived from an EMBL/GenBank/DDBJ whole genome shotgun (WGS) entry which is preliminary data.</text>
</comment>
<gene>
    <name evidence="9" type="ORF">J2W56_001085</name>
</gene>
<dbReference type="Pfam" id="PF02518">
    <property type="entry name" value="HATPase_c"/>
    <property type="match status" value="1"/>
</dbReference>
<name>A0ABU1XBF8_9NOCA</name>
<dbReference type="Gene3D" id="3.30.565.10">
    <property type="entry name" value="Histidine kinase-like ATPase, C-terminal domain"/>
    <property type="match status" value="1"/>
</dbReference>
<dbReference type="PANTHER" id="PTHR45436">
    <property type="entry name" value="SENSOR HISTIDINE KINASE YKOH"/>
    <property type="match status" value="1"/>
</dbReference>
<protein>
    <recommendedName>
        <fullName evidence="2">histidine kinase</fullName>
        <ecNumber evidence="2">2.7.13.3</ecNumber>
    </recommendedName>
</protein>
<evidence type="ECO:0000313" key="9">
    <source>
        <dbReference type="EMBL" id="MDR7167367.1"/>
    </source>
</evidence>
<evidence type="ECO:0000256" key="4">
    <source>
        <dbReference type="ARBA" id="ARBA00022679"/>
    </source>
</evidence>
<dbReference type="PANTHER" id="PTHR45436:SF5">
    <property type="entry name" value="SENSOR HISTIDINE KINASE TRCS"/>
    <property type="match status" value="1"/>
</dbReference>
<feature type="transmembrane region" description="Helical" evidence="7">
    <location>
        <begin position="312"/>
        <end position="330"/>
    </location>
</feature>
<dbReference type="InterPro" id="IPR050428">
    <property type="entry name" value="TCS_sensor_his_kinase"/>
</dbReference>
<feature type="domain" description="Histidine kinase/HSP90-like ATPase" evidence="8">
    <location>
        <begin position="515"/>
        <end position="628"/>
    </location>
</feature>
<dbReference type="Gene3D" id="6.10.340.10">
    <property type="match status" value="1"/>
</dbReference>
<dbReference type="SUPFAM" id="SSF55874">
    <property type="entry name" value="ATPase domain of HSP90 chaperone/DNA topoisomerase II/histidine kinase"/>
    <property type="match status" value="1"/>
</dbReference>
<keyword evidence="7" id="KW-0472">Membrane</keyword>
<evidence type="ECO:0000256" key="7">
    <source>
        <dbReference type="SAM" id="Phobius"/>
    </source>
</evidence>
<keyword evidence="7" id="KW-1133">Transmembrane helix</keyword>
<evidence type="ECO:0000256" key="6">
    <source>
        <dbReference type="SAM" id="MobiDB-lite"/>
    </source>
</evidence>
<dbReference type="InterPro" id="IPR003594">
    <property type="entry name" value="HATPase_dom"/>
</dbReference>
<evidence type="ECO:0000259" key="8">
    <source>
        <dbReference type="SMART" id="SM00387"/>
    </source>
</evidence>
<proteinExistence type="predicted"/>
<sequence>MFKFAPGIRTKLLVIALLPSLTLLIVGVGAAGMLVRDGRDTEHWATAIQQWTAPGVEFEQALRSERKLGLLKLAGEQGISADLVNVRHAVDGKLGEMATASAVFDRLGPGVVGDQLVAMWRQVEQLPAVRSGIDAGTETISGAYAFYNQMIDVVRAALEICTRQAPDPASSVEEGVAQQIFQTEDALSRGSTLASAALRSGDWDTAELQEYARQTGYFRTELANLTPNLIASERQKLHDLMTTPAWRDFDRIDTALLEGGVAPTVSSRIDPIVLLSAADRIADALLDMWRSHLAYSHKLAVQNGSRVAHNSLIGGIAVVLLATVVLLIALRLANWMIRRLTVLRRHTQEMTDERLPAIMTRIDSGERVDLASELPAADFGRDEIGAVAGAFHRAQLAAVSAAVTEAETREGVNAVFLNIAHRSQVMAHRQLDILDRAEYQYEDPKVLDMLFRLDHLATRARRNAESLIILGGEQPRRRWRHPVPLVDLVRSAISEAEDYSRVHTTVIADVRIVGDVVADIAHLLAELVDNAAAFSPPGSRVEVSGTVVGRGAVVEIVDQGLGIPRDRLEQINATLRNPPEFALASLTSDPRLGTFVVARLAAQHDIGVRLVDSEYGGIRAIVLIPSALLADGSETATQTADSMSGWTAPAEVAAQHRSAAAQSTPLRPALPLRQRQASISPRLTDPTSAPSSRRRREQSAQQAHDMFAAIAEGTLQGRNPIRPAQGANGSEIQKGQQ</sequence>
<evidence type="ECO:0000256" key="5">
    <source>
        <dbReference type="ARBA" id="ARBA00022777"/>
    </source>
</evidence>
<evidence type="ECO:0000256" key="2">
    <source>
        <dbReference type="ARBA" id="ARBA00012438"/>
    </source>
</evidence>
<dbReference type="EMBL" id="JAVDWW010000001">
    <property type="protein sequence ID" value="MDR7167367.1"/>
    <property type="molecule type" value="Genomic_DNA"/>
</dbReference>
<keyword evidence="5 9" id="KW-0418">Kinase</keyword>
<dbReference type="CDD" id="cd00075">
    <property type="entry name" value="HATPase"/>
    <property type="match status" value="1"/>
</dbReference>
<reference evidence="9 10" key="1">
    <citation type="submission" date="2023-07" db="EMBL/GenBank/DDBJ databases">
        <title>Sorghum-associated microbial communities from plants grown in Nebraska, USA.</title>
        <authorList>
            <person name="Schachtman D."/>
        </authorList>
    </citation>
    <scope>NUCLEOTIDE SEQUENCE [LARGE SCALE GENOMIC DNA]</scope>
    <source>
        <strain evidence="9 10">4272</strain>
    </source>
</reference>
<dbReference type="RefSeq" id="WP_310399111.1">
    <property type="nucleotide sequence ID" value="NZ_JAVDWW010000001.1"/>
</dbReference>
<feature type="compositionally biased region" description="Polar residues" evidence="6">
    <location>
        <begin position="727"/>
        <end position="737"/>
    </location>
</feature>
<dbReference type="SMART" id="SM00387">
    <property type="entry name" value="HATPase_c"/>
    <property type="match status" value="1"/>
</dbReference>
<dbReference type="Proteomes" id="UP001251217">
    <property type="component" value="Unassembled WGS sequence"/>
</dbReference>
<feature type="region of interest" description="Disordered" evidence="6">
    <location>
        <begin position="656"/>
        <end position="737"/>
    </location>
</feature>
<keyword evidence="4" id="KW-0808">Transferase</keyword>
<evidence type="ECO:0000256" key="3">
    <source>
        <dbReference type="ARBA" id="ARBA00022553"/>
    </source>
</evidence>
<dbReference type="GO" id="GO:0016301">
    <property type="term" value="F:kinase activity"/>
    <property type="evidence" value="ECO:0007669"/>
    <property type="project" value="UniProtKB-KW"/>
</dbReference>
<keyword evidence="10" id="KW-1185">Reference proteome</keyword>